<dbReference type="GO" id="GO:0016740">
    <property type="term" value="F:transferase activity"/>
    <property type="evidence" value="ECO:0007669"/>
    <property type="project" value="UniProtKB-KW"/>
</dbReference>
<keyword evidence="1" id="KW-0808">Transferase</keyword>
<gene>
    <name evidence="1" type="ORF">F7018_05775</name>
</gene>
<dbReference type="AlphaFoldDB" id="A0A7J5AQC3"/>
<dbReference type="EMBL" id="WAAU01000008">
    <property type="protein sequence ID" value="KAB1159819.1"/>
    <property type="molecule type" value="Genomic_DNA"/>
</dbReference>
<comment type="caution">
    <text evidence="1">The sequence shown here is derived from an EMBL/GenBank/DDBJ whole genome shotgun (WGS) entry which is preliminary data.</text>
</comment>
<sequence>MKLENELIQIIESDSWMISILKTVRDLNLNDCWIGAGFIRNKIWDEKHGYQRTKLNDIDIIHFDKRNSSKEYDLLIENQLKMIDPELNWSVKNQSRMHIRNNHTSYTNCEEAISFWPETATSIAIRITQKNKIEYIAPHGLEDVFNLIVTPTPKFNLMIYSDRIKKKEWSKQWPKLSINLTHKS</sequence>
<name>A0A7J5AQC3_9FLAO</name>
<dbReference type="OrthoDB" id="1901124at2"/>
<evidence type="ECO:0000313" key="2">
    <source>
        <dbReference type="Proteomes" id="UP000467305"/>
    </source>
</evidence>
<protein>
    <submittedName>
        <fullName evidence="1">Nucleotidyltransferase family protein</fullName>
    </submittedName>
</protein>
<organism evidence="1 2">
    <name type="scientific">Tenacibaculum aiptasiae</name>
    <dbReference type="NCBI Taxonomy" id="426481"/>
    <lineage>
        <taxon>Bacteria</taxon>
        <taxon>Pseudomonadati</taxon>
        <taxon>Bacteroidota</taxon>
        <taxon>Flavobacteriia</taxon>
        <taxon>Flavobacteriales</taxon>
        <taxon>Flavobacteriaceae</taxon>
        <taxon>Tenacibaculum</taxon>
    </lineage>
</organism>
<dbReference type="InterPro" id="IPR009267">
    <property type="entry name" value="NTP_transf_6"/>
</dbReference>
<reference evidence="1 2" key="1">
    <citation type="submission" date="2019-09" db="EMBL/GenBank/DDBJ databases">
        <authorList>
            <person name="Cao W.R."/>
        </authorList>
    </citation>
    <scope>NUCLEOTIDE SEQUENCE [LARGE SCALE GENOMIC DNA]</scope>
    <source>
        <strain evidence="2">a4</strain>
    </source>
</reference>
<dbReference type="Pfam" id="PF06042">
    <property type="entry name" value="NTP_transf_6"/>
    <property type="match status" value="1"/>
</dbReference>
<evidence type="ECO:0000313" key="1">
    <source>
        <dbReference type="EMBL" id="KAB1159819.1"/>
    </source>
</evidence>
<accession>A0A7J5AQC3</accession>
<dbReference type="PANTHER" id="PTHR39166">
    <property type="entry name" value="BLL1166 PROTEIN"/>
    <property type="match status" value="1"/>
</dbReference>
<keyword evidence="2" id="KW-1185">Reference proteome</keyword>
<dbReference type="Proteomes" id="UP000467305">
    <property type="component" value="Unassembled WGS sequence"/>
</dbReference>
<dbReference type="PANTHER" id="PTHR39166:SF1">
    <property type="entry name" value="BLL1166 PROTEIN"/>
    <property type="match status" value="1"/>
</dbReference>
<dbReference type="RefSeq" id="WP_150899064.1">
    <property type="nucleotide sequence ID" value="NZ_WAAU01000008.1"/>
</dbReference>
<proteinExistence type="predicted"/>